<proteinExistence type="predicted"/>
<dbReference type="AlphaFoldDB" id="A0AAP0D7Y1"/>
<reference evidence="3 4" key="1">
    <citation type="submission" date="2024-04" db="EMBL/GenBank/DDBJ databases">
        <title>The reference genome of an endangered Asteraceae, Deinandra increscens subsp. villosa, native to the Central Coast of California.</title>
        <authorList>
            <person name="Guilliams M."/>
            <person name="Hasenstab-Lehman K."/>
            <person name="Meyer R."/>
            <person name="Mcevoy S."/>
        </authorList>
    </citation>
    <scope>NUCLEOTIDE SEQUENCE [LARGE SCALE GENOMIC DNA]</scope>
    <source>
        <tissue evidence="3">Leaf</tissue>
    </source>
</reference>
<sequence>MLPGIQSLAFSLVIALVAVCAQISGAHVTLENGLKSMVYLSPKITQHPGSVSNKFYYDIEFPKGHIAIKSFDAEVVDEAGNPVSLQETYLHHWVAVRYYYRKGVKNIKYNVKLGFHQSDFIIAGNDGICNYGLPQFFGFGSETRKTSSDVPDPYGIEVGNPLKVPAGYEERWFFNIHAIDTRGAIDAMGCTECRCDLYNVTEDEYGRPLKPNYVGGLYCCYDGTQCKVKDGNESIERNLYLKYTVKWVDWSDSIVPVKIFIFDVTDTWQHTGIHDCLIEYDIEKSANGVTSNDFTSTSRTSVRFPIDGDVIYGVAHQHSGGLGSALYGEDGRVICSSKPIYGKGKDAGDEAGYIVGMSTCYPEPGSVKIVKGEALTLESNYSSAKGHTGVMGLFYILVADPSLNLNEPFHINWYHGSMMSLGSQGLMFLLAIALFATCVQNSEARVTSENGLKSMVYLSPEITQHPGSVSNKFYYDIEFPKGHIAIKSFNAEVVDEAGNPVSLQETYLHHWVAVRYYQRINTKDTKYNGNLGFHQSDIIIAGNAGVCNHGLTQFFGLGSETRKTSTHVPDPYGIEVGNPLEVPSGYEEKWLMNIHAIDTRGAVDAMGCTECRCNLYNVTKDEYGRPLHPDYEGGLFCCYDGTQCNVKNGLESVKRNLYLKYTVEWVDWSDSVVPVKIFIFDVTDTWEKTGIHDCLIEFDVEQSTTGIATNDYTSTRRSSVSFPSAGDVVYGVAHQHSGGIGSALYGQDGQVICSSAPVYGKGKDVGDEAGYIVGMSTCYPKPGSVKIAKGETLTLESNYSSEKSHTGVMGLFYILVAESSLELSNPVKVDEGLKVPIFFWGVGVFGLAICAAVLVAYQRRKRSEDGYQSIAA</sequence>
<keyword evidence="4" id="KW-1185">Reference proteome</keyword>
<keyword evidence="1" id="KW-1133">Transmembrane helix</keyword>
<evidence type="ECO:0008006" key="5">
    <source>
        <dbReference type="Google" id="ProtNLM"/>
    </source>
</evidence>
<evidence type="ECO:0000256" key="2">
    <source>
        <dbReference type="SAM" id="SignalP"/>
    </source>
</evidence>
<feature type="signal peptide" evidence="2">
    <location>
        <begin position="1"/>
        <end position="26"/>
    </location>
</feature>
<gene>
    <name evidence="3" type="ORF">SSX86_013661</name>
</gene>
<organism evidence="3 4">
    <name type="scientific">Deinandra increscens subsp. villosa</name>
    <dbReference type="NCBI Taxonomy" id="3103831"/>
    <lineage>
        <taxon>Eukaryota</taxon>
        <taxon>Viridiplantae</taxon>
        <taxon>Streptophyta</taxon>
        <taxon>Embryophyta</taxon>
        <taxon>Tracheophyta</taxon>
        <taxon>Spermatophyta</taxon>
        <taxon>Magnoliopsida</taxon>
        <taxon>eudicotyledons</taxon>
        <taxon>Gunneridae</taxon>
        <taxon>Pentapetalae</taxon>
        <taxon>asterids</taxon>
        <taxon>campanulids</taxon>
        <taxon>Asterales</taxon>
        <taxon>Asteraceae</taxon>
        <taxon>Asteroideae</taxon>
        <taxon>Heliantheae alliance</taxon>
        <taxon>Madieae</taxon>
        <taxon>Madiinae</taxon>
        <taxon>Deinandra</taxon>
    </lineage>
</organism>
<dbReference type="Pfam" id="PF07712">
    <property type="entry name" value="SURNod19"/>
    <property type="match status" value="2"/>
</dbReference>
<feature type="chain" id="PRO_5042907742" description="Stress up-regulated Nod 19" evidence="2">
    <location>
        <begin position="27"/>
        <end position="872"/>
    </location>
</feature>
<feature type="transmembrane region" description="Helical" evidence="1">
    <location>
        <begin position="837"/>
        <end position="857"/>
    </location>
</feature>
<evidence type="ECO:0000313" key="4">
    <source>
        <dbReference type="Proteomes" id="UP001408789"/>
    </source>
</evidence>
<keyword evidence="1" id="KW-0472">Membrane</keyword>
<dbReference type="EMBL" id="JBCNJP010000015">
    <property type="protein sequence ID" value="KAK9066339.1"/>
    <property type="molecule type" value="Genomic_DNA"/>
</dbReference>
<dbReference type="PANTHER" id="PTHR33390">
    <property type="entry name" value="STRESS UP-REGULATED NOD 19 PROTEIN"/>
    <property type="match status" value="1"/>
</dbReference>
<name>A0AAP0D7Y1_9ASTR</name>
<keyword evidence="2" id="KW-0732">Signal</keyword>
<protein>
    <recommendedName>
        <fullName evidence="5">Stress up-regulated Nod 19</fullName>
    </recommendedName>
</protein>
<keyword evidence="1" id="KW-0812">Transmembrane</keyword>
<comment type="caution">
    <text evidence="3">The sequence shown here is derived from an EMBL/GenBank/DDBJ whole genome shotgun (WGS) entry which is preliminary data.</text>
</comment>
<evidence type="ECO:0000256" key="1">
    <source>
        <dbReference type="SAM" id="Phobius"/>
    </source>
</evidence>
<dbReference type="Proteomes" id="UP001408789">
    <property type="component" value="Unassembled WGS sequence"/>
</dbReference>
<evidence type="ECO:0000313" key="3">
    <source>
        <dbReference type="EMBL" id="KAK9066339.1"/>
    </source>
</evidence>
<dbReference type="InterPro" id="IPR011692">
    <property type="entry name" value="Stress_up-reg_Nod19"/>
</dbReference>
<accession>A0AAP0D7Y1</accession>
<dbReference type="PANTHER" id="PTHR33390:SF1">
    <property type="entry name" value="STRESS UP-REGULATED NOD 19 PROTEIN"/>
    <property type="match status" value="1"/>
</dbReference>